<keyword evidence="3" id="KW-1185">Reference proteome</keyword>
<dbReference type="PROSITE" id="PS51186">
    <property type="entry name" value="GNAT"/>
    <property type="match status" value="1"/>
</dbReference>
<dbReference type="InterPro" id="IPR052523">
    <property type="entry name" value="Trichothecene_AcTrans"/>
</dbReference>
<name>A0A8H4L435_9HYPO</name>
<dbReference type="PANTHER" id="PTHR42791">
    <property type="entry name" value="GNAT FAMILY ACETYLTRANSFERASE"/>
    <property type="match status" value="1"/>
</dbReference>
<dbReference type="Proteomes" id="UP000554235">
    <property type="component" value="Unassembled WGS sequence"/>
</dbReference>
<organism evidence="2 3">
    <name type="scientific">Fusarium albosuccineum</name>
    <dbReference type="NCBI Taxonomy" id="1237068"/>
    <lineage>
        <taxon>Eukaryota</taxon>
        <taxon>Fungi</taxon>
        <taxon>Dikarya</taxon>
        <taxon>Ascomycota</taxon>
        <taxon>Pezizomycotina</taxon>
        <taxon>Sordariomycetes</taxon>
        <taxon>Hypocreomycetidae</taxon>
        <taxon>Hypocreales</taxon>
        <taxon>Nectriaceae</taxon>
        <taxon>Fusarium</taxon>
        <taxon>Fusarium decemcellulare species complex</taxon>
    </lineage>
</organism>
<evidence type="ECO:0000313" key="2">
    <source>
        <dbReference type="EMBL" id="KAF4461168.1"/>
    </source>
</evidence>
<sequence>MASITIRPGTLADSQAISRVHYEALSTYHDFYAAFLQKHPREIISIGTDRSLRDPEVVVAVAEDVVAGEIVGFIRYKTMNPNSNANKKLDETQAPPAAAAPKEHLEDLWQRFCAREAEMDACKKEAVDGQRHYEISNLMVDPAHQRKGIGGRLLKSVIDKADADGAPAVIVSSAEGHGLYLRNSFRVLGTWTIDNEHWAGEIAKREGDIPELADRKSRELLVRRCRGMREVEDCMIRLPSFRSS</sequence>
<dbReference type="EMBL" id="JAADYS010001772">
    <property type="protein sequence ID" value="KAF4461168.1"/>
    <property type="molecule type" value="Genomic_DNA"/>
</dbReference>
<accession>A0A8H4L435</accession>
<evidence type="ECO:0000313" key="3">
    <source>
        <dbReference type="Proteomes" id="UP000554235"/>
    </source>
</evidence>
<dbReference type="Gene3D" id="3.40.630.30">
    <property type="match status" value="1"/>
</dbReference>
<evidence type="ECO:0000259" key="1">
    <source>
        <dbReference type="PROSITE" id="PS51186"/>
    </source>
</evidence>
<dbReference type="InterPro" id="IPR016181">
    <property type="entry name" value="Acyl_CoA_acyltransferase"/>
</dbReference>
<gene>
    <name evidence="2" type="ORF">FALBO_12034</name>
</gene>
<feature type="domain" description="N-acetyltransferase" evidence="1">
    <location>
        <begin position="4"/>
        <end position="219"/>
    </location>
</feature>
<comment type="caution">
    <text evidence="2">The sequence shown here is derived from an EMBL/GenBank/DDBJ whole genome shotgun (WGS) entry which is preliminary data.</text>
</comment>
<dbReference type="OrthoDB" id="2744543at2759"/>
<dbReference type="InterPro" id="IPR000182">
    <property type="entry name" value="GNAT_dom"/>
</dbReference>
<dbReference type="Pfam" id="PF00583">
    <property type="entry name" value="Acetyltransf_1"/>
    <property type="match status" value="1"/>
</dbReference>
<proteinExistence type="predicted"/>
<dbReference type="AlphaFoldDB" id="A0A8H4L435"/>
<dbReference type="PANTHER" id="PTHR42791:SF2">
    <property type="entry name" value="N-ACETYLTRANSFERASE DOMAIN-CONTAINING PROTEIN"/>
    <property type="match status" value="1"/>
</dbReference>
<keyword evidence="2" id="KW-0808">Transferase</keyword>
<dbReference type="CDD" id="cd04301">
    <property type="entry name" value="NAT_SF"/>
    <property type="match status" value="1"/>
</dbReference>
<dbReference type="SUPFAM" id="SSF55729">
    <property type="entry name" value="Acyl-CoA N-acyltransferases (Nat)"/>
    <property type="match status" value="1"/>
</dbReference>
<dbReference type="GO" id="GO:0016747">
    <property type="term" value="F:acyltransferase activity, transferring groups other than amino-acyl groups"/>
    <property type="evidence" value="ECO:0007669"/>
    <property type="project" value="InterPro"/>
</dbReference>
<reference evidence="2 3" key="1">
    <citation type="submission" date="2020-01" db="EMBL/GenBank/DDBJ databases">
        <title>Identification and distribution of gene clusters putatively required for synthesis of sphingolipid metabolism inhibitors in phylogenetically diverse species of the filamentous fungus Fusarium.</title>
        <authorList>
            <person name="Kim H.-S."/>
            <person name="Busman M."/>
            <person name="Brown D.W."/>
            <person name="Divon H."/>
            <person name="Uhlig S."/>
            <person name="Proctor R.H."/>
        </authorList>
    </citation>
    <scope>NUCLEOTIDE SEQUENCE [LARGE SCALE GENOMIC DNA]</scope>
    <source>
        <strain evidence="2 3">NRRL 20459</strain>
    </source>
</reference>
<protein>
    <submittedName>
        <fullName evidence="2">Gnat family acetyltransferase</fullName>
    </submittedName>
</protein>